<evidence type="ECO:0000313" key="1">
    <source>
        <dbReference type="EMBL" id="KAK3745885.1"/>
    </source>
</evidence>
<protein>
    <submittedName>
        <fullName evidence="1">Uncharacterized protein</fullName>
    </submittedName>
</protein>
<reference evidence="1" key="1">
    <citation type="journal article" date="2023" name="G3 (Bethesda)">
        <title>A reference genome for the long-term kleptoplast-retaining sea slug Elysia crispata morphotype clarki.</title>
        <authorList>
            <person name="Eastman K.E."/>
            <person name="Pendleton A.L."/>
            <person name="Shaikh M.A."/>
            <person name="Suttiyut T."/>
            <person name="Ogas R."/>
            <person name="Tomko P."/>
            <person name="Gavelis G."/>
            <person name="Widhalm J.R."/>
            <person name="Wisecaver J.H."/>
        </authorList>
    </citation>
    <scope>NUCLEOTIDE SEQUENCE</scope>
    <source>
        <strain evidence="1">ECLA1</strain>
    </source>
</reference>
<name>A0AAE0YHN0_9GAST</name>
<gene>
    <name evidence="1" type="ORF">RRG08_015612</name>
</gene>
<evidence type="ECO:0000313" key="2">
    <source>
        <dbReference type="Proteomes" id="UP001283361"/>
    </source>
</evidence>
<accession>A0AAE0YHN0</accession>
<comment type="caution">
    <text evidence="1">The sequence shown here is derived from an EMBL/GenBank/DDBJ whole genome shotgun (WGS) entry which is preliminary data.</text>
</comment>
<organism evidence="1 2">
    <name type="scientific">Elysia crispata</name>
    <name type="common">lettuce slug</name>
    <dbReference type="NCBI Taxonomy" id="231223"/>
    <lineage>
        <taxon>Eukaryota</taxon>
        <taxon>Metazoa</taxon>
        <taxon>Spiralia</taxon>
        <taxon>Lophotrochozoa</taxon>
        <taxon>Mollusca</taxon>
        <taxon>Gastropoda</taxon>
        <taxon>Heterobranchia</taxon>
        <taxon>Euthyneura</taxon>
        <taxon>Panpulmonata</taxon>
        <taxon>Sacoglossa</taxon>
        <taxon>Placobranchoidea</taxon>
        <taxon>Plakobranchidae</taxon>
        <taxon>Elysia</taxon>
    </lineage>
</organism>
<proteinExistence type="predicted"/>
<keyword evidence="2" id="KW-1185">Reference proteome</keyword>
<sequence>MIAAVKLGSSGAVDDATKMLCIGRSDGFRRPMWSQSRSGVEGQELVEVGVLLAVALLAISAWRRYRRSGLSCAALPFCGSVYCPSVHSCSSCSSCGIYTPHISPRRSPWHKYTNPCSRDVCTRDPCPNEPCAAKSSSPIDGLLCLRDLAKRSVRFYLGESSKDCQNRCSNTLCEPDVSCKKKKKKKTKWKDSFFSFCTPSKPSWLQPSCSNACYRCGANCSEGCSDETTAYEVTLKKGVMSEPVKTKIKAVARIPPHDREGSSAGAWGAPGAGPTPRVPRDLRILHASPCACPHSPLRVVDLRKFHWDDAWSGLTSTLALENKR</sequence>
<dbReference type="EMBL" id="JAWDGP010006188">
    <property type="protein sequence ID" value="KAK3745885.1"/>
    <property type="molecule type" value="Genomic_DNA"/>
</dbReference>
<dbReference type="AlphaFoldDB" id="A0AAE0YHN0"/>
<dbReference type="Proteomes" id="UP001283361">
    <property type="component" value="Unassembled WGS sequence"/>
</dbReference>